<gene>
    <name evidence="1" type="ORF">N0V89_002666</name>
</gene>
<dbReference type="Proteomes" id="UP001140513">
    <property type="component" value="Unassembled WGS sequence"/>
</dbReference>
<evidence type="ECO:0000313" key="1">
    <source>
        <dbReference type="EMBL" id="KAJ4358087.1"/>
    </source>
</evidence>
<dbReference type="AlphaFoldDB" id="A0A9W9CEK7"/>
<keyword evidence="2" id="KW-1185">Reference proteome</keyword>
<comment type="caution">
    <text evidence="1">The sequence shown here is derived from an EMBL/GenBank/DDBJ whole genome shotgun (WGS) entry which is preliminary data.</text>
</comment>
<protein>
    <submittedName>
        <fullName evidence="1">Uncharacterized protein</fullName>
    </submittedName>
</protein>
<accession>A0A9W9CEK7</accession>
<dbReference type="EMBL" id="JAPEUX010000002">
    <property type="protein sequence ID" value="KAJ4358087.1"/>
    <property type="molecule type" value="Genomic_DNA"/>
</dbReference>
<organism evidence="1 2">
    <name type="scientific">Didymosphaeria variabile</name>
    <dbReference type="NCBI Taxonomy" id="1932322"/>
    <lineage>
        <taxon>Eukaryota</taxon>
        <taxon>Fungi</taxon>
        <taxon>Dikarya</taxon>
        <taxon>Ascomycota</taxon>
        <taxon>Pezizomycotina</taxon>
        <taxon>Dothideomycetes</taxon>
        <taxon>Pleosporomycetidae</taxon>
        <taxon>Pleosporales</taxon>
        <taxon>Massarineae</taxon>
        <taxon>Didymosphaeriaceae</taxon>
        <taxon>Didymosphaeria</taxon>
    </lineage>
</organism>
<sequence length="195" mass="21699">MVHIDEPDVFMDVRSRADSLAPVPDHLERIETPDSILRPVKRLVHESPPRVIQTVQRSPSQPVPRPSFFERHSHRGLSNAIEGLEDLVEDAVVTAELMERPEHVKQIYTIIEDASIAVQDASLEPARLLMRTSSPLQVSAKEADRADEEAVPRIIGDLAGIAVAGEAQIQHRTHRANIVAIVYLLNLAPRSTKKN</sequence>
<reference evidence="1" key="1">
    <citation type="submission" date="2022-10" db="EMBL/GenBank/DDBJ databases">
        <title>Tapping the CABI collections for fungal endophytes: first genome assemblies for Collariella, Neodidymelliopsis, Ascochyta clinopodiicola, Didymella pomorum, Didymosphaeria variabile, Neocosmospora piperis and Neocucurbitaria cava.</title>
        <authorList>
            <person name="Hill R."/>
        </authorList>
    </citation>
    <scope>NUCLEOTIDE SEQUENCE</scope>
    <source>
        <strain evidence="1">IMI 356815</strain>
    </source>
</reference>
<evidence type="ECO:0000313" key="2">
    <source>
        <dbReference type="Proteomes" id="UP001140513"/>
    </source>
</evidence>
<proteinExistence type="predicted"/>
<dbReference type="OrthoDB" id="10250282at2759"/>
<dbReference type="GeneID" id="80906196"/>
<name>A0A9W9CEK7_9PLEO</name>
<dbReference type="RefSeq" id="XP_056074946.1">
    <property type="nucleotide sequence ID" value="XM_056211473.1"/>
</dbReference>